<accession>A0A3N4U3U6</accession>
<feature type="region of interest" description="Disordered" evidence="1">
    <location>
        <begin position="233"/>
        <end position="385"/>
    </location>
</feature>
<dbReference type="AlphaFoldDB" id="A0A3N4U3U6"/>
<reference evidence="2 3" key="1">
    <citation type="submission" date="2018-11" db="EMBL/GenBank/DDBJ databases">
        <title>Genomic Encyclopedia of Type Strains, Phase IV (KMG-IV): sequencing the most valuable type-strain genomes for metagenomic binning, comparative biology and taxonomic classification.</title>
        <authorList>
            <person name="Goeker M."/>
        </authorList>
    </citation>
    <scope>NUCLEOTIDE SEQUENCE [LARGE SCALE GENOMIC DNA]</scope>
    <source>
        <strain evidence="2 3">DSM 101684</strain>
    </source>
</reference>
<organism evidence="2 3">
    <name type="scientific">Tibeticola sediminis</name>
    <dbReference type="NCBI Taxonomy" id="1917811"/>
    <lineage>
        <taxon>Bacteria</taxon>
        <taxon>Pseudomonadati</taxon>
        <taxon>Pseudomonadota</taxon>
        <taxon>Betaproteobacteria</taxon>
        <taxon>Burkholderiales</taxon>
        <taxon>Comamonadaceae</taxon>
        <taxon>Tibeticola</taxon>
    </lineage>
</organism>
<feature type="compositionally biased region" description="Low complexity" evidence="1">
    <location>
        <begin position="289"/>
        <end position="305"/>
    </location>
</feature>
<sequence>MNPNASPHRTPADPAAVARLVRKQFATELDGTIVKLAATLQGRLTALCEEPAGTVREQHQRRDALLDYRKRRDVWMQSLASAWRTAAGGLEEAPALQRVSPATEFADIGGGLTLLSDDEVDRRIRVSRLVSVIEDRAGAGYSELRLRIKYLEDGREPAEDDVLHPSRFAQLLVQQWGASGLGADIWALVHDTIAALLAERYEHAVAHANQTLIDAGVLPVIDHRVRRAIASAAARASAPMPLSEARATGASTGGALADPAGGSTGGWGASGGGAAASGPGRGPGGGRPGSRPSMGPDSGPHSGPSPYGGHGGRSGGSSAPSTGGGRSSLGGVGAEGFGSSGGRAAAPGGGFAGAQGGAGASGRSGRGSAPSGATEGYSGSVPQRFDDTHLMTATSPLARARVKAQGVLGQIKRLLVARGAQFDATQPAGASPQLTRALDEAVATERLQALGGPWEAAGAAPAGREEVQRVGQVLREQTAALKREAATDVERATIEVVALMFQAILAEERIAPSLRVWFARLQMPVLRVALAEPDFFSSLEHPARQLIDRMGAVVLGFDASGVQGPVMEAEVRRIVQVIEQYPETGRRVFRIVLDEFKQFLARFLTEREGTQRLVSVAQQVEQKETLTIQYTIELRKMLGTLEVGNDLRDFLFKVWAEVLALSDLRHGAQHPSTQQFKRAAPELLWAATAKATREERAEVLRHLPALLQRLREGMTLIGLPRPEQDAHIKRLNQQLTQAFLARGEGAAIASEQIDDMARRLDALEAEISGEQVGQSLLTPEAVARLLGPDAGAFEVLADTGPAPTVQATPWVDELELGQWFQLDHNHRYARVQLVWRNPRGRLFVFSSGEGANYLIQRGRLANYLKAGLLLPEEDETLTIRATRAALTKLEANPERIGG</sequence>
<feature type="compositionally biased region" description="Gly residues" evidence="1">
    <location>
        <begin position="262"/>
        <end position="288"/>
    </location>
</feature>
<proteinExistence type="predicted"/>
<comment type="caution">
    <text evidence="2">The sequence shown here is derived from an EMBL/GenBank/DDBJ whole genome shotgun (WGS) entry which is preliminary data.</text>
</comment>
<dbReference type="InterPro" id="IPR012434">
    <property type="entry name" value="DUF1631"/>
</dbReference>
<protein>
    <submittedName>
        <fullName evidence="2">Uncharacterized protein DUF1631</fullName>
    </submittedName>
</protein>
<keyword evidence="3" id="KW-1185">Reference proteome</keyword>
<feature type="compositionally biased region" description="Gly residues" evidence="1">
    <location>
        <begin position="322"/>
        <end position="365"/>
    </location>
</feature>
<evidence type="ECO:0000256" key="1">
    <source>
        <dbReference type="SAM" id="MobiDB-lite"/>
    </source>
</evidence>
<dbReference type="Proteomes" id="UP000272193">
    <property type="component" value="Unassembled WGS sequence"/>
</dbReference>
<dbReference type="EMBL" id="RKQL01000007">
    <property type="protein sequence ID" value="RPE62985.1"/>
    <property type="molecule type" value="Genomic_DNA"/>
</dbReference>
<dbReference type="Pfam" id="PF07793">
    <property type="entry name" value="DUF1631"/>
    <property type="match status" value="1"/>
</dbReference>
<name>A0A3N4U3U6_9BURK</name>
<feature type="compositionally biased region" description="Gly residues" evidence="1">
    <location>
        <begin position="306"/>
        <end position="315"/>
    </location>
</feature>
<dbReference type="RefSeq" id="WP_124224092.1">
    <property type="nucleotide sequence ID" value="NZ_RKQL01000007.1"/>
</dbReference>
<gene>
    <name evidence="2" type="ORF">EDC62_2447</name>
</gene>
<dbReference type="OrthoDB" id="6188167at2"/>
<evidence type="ECO:0000313" key="2">
    <source>
        <dbReference type="EMBL" id="RPE62985.1"/>
    </source>
</evidence>
<evidence type="ECO:0000313" key="3">
    <source>
        <dbReference type="Proteomes" id="UP000272193"/>
    </source>
</evidence>